<dbReference type="EMBL" id="HG996471">
    <property type="protein sequence ID" value="CAG1848648.1"/>
    <property type="molecule type" value="Genomic_DNA"/>
</dbReference>
<name>A0A804JQ45_MUSAM</name>
<dbReference type="InParanoid" id="A0A804JQ45"/>
<evidence type="ECO:0000313" key="3">
    <source>
        <dbReference type="Proteomes" id="UP000012960"/>
    </source>
</evidence>
<reference evidence="1" key="1">
    <citation type="submission" date="2021-03" db="EMBL/GenBank/DDBJ databases">
        <authorList>
            <consortium name="Genoscope - CEA"/>
            <person name="William W."/>
        </authorList>
    </citation>
    <scope>NUCLEOTIDE SEQUENCE</scope>
    <source>
        <strain evidence="1">Doubled-haploid Pahang</strain>
    </source>
</reference>
<reference evidence="2" key="2">
    <citation type="submission" date="2021-05" db="UniProtKB">
        <authorList>
            <consortium name="EnsemblPlants"/>
        </authorList>
    </citation>
    <scope>IDENTIFICATION</scope>
    <source>
        <strain evidence="2">subsp. malaccensis</strain>
    </source>
</reference>
<evidence type="ECO:0000313" key="2">
    <source>
        <dbReference type="EnsemblPlants" id="Ma06_p38240.1"/>
    </source>
</evidence>
<sequence>MLIKKIKSKKHQNSRGISNCLLTRTNPLARKGEGKFQLLISVNTFYAFAEMYGAILGFHSNGG</sequence>
<protein>
    <submittedName>
        <fullName evidence="1">(wild Malaysian banana) hypothetical protein</fullName>
    </submittedName>
</protein>
<accession>A0A804JQ45</accession>
<dbReference type="AlphaFoldDB" id="A0A804JQ45"/>
<keyword evidence="3" id="KW-1185">Reference proteome</keyword>
<dbReference type="Gramene" id="Ma06_t38240.1">
    <property type="protein sequence ID" value="Ma06_p38240.1"/>
    <property type="gene ID" value="Ma06_g38240"/>
</dbReference>
<dbReference type="Proteomes" id="UP000012960">
    <property type="component" value="Unplaced"/>
</dbReference>
<dbReference type="EnsemblPlants" id="Ma06_t38240.1">
    <property type="protein sequence ID" value="Ma06_p38240.1"/>
    <property type="gene ID" value="Ma06_g38240"/>
</dbReference>
<organism evidence="2 3">
    <name type="scientific">Musa acuminata subsp. malaccensis</name>
    <name type="common">Wild banana</name>
    <name type="synonym">Musa malaccensis</name>
    <dbReference type="NCBI Taxonomy" id="214687"/>
    <lineage>
        <taxon>Eukaryota</taxon>
        <taxon>Viridiplantae</taxon>
        <taxon>Streptophyta</taxon>
        <taxon>Embryophyta</taxon>
        <taxon>Tracheophyta</taxon>
        <taxon>Spermatophyta</taxon>
        <taxon>Magnoliopsida</taxon>
        <taxon>Liliopsida</taxon>
        <taxon>Zingiberales</taxon>
        <taxon>Musaceae</taxon>
        <taxon>Musa</taxon>
    </lineage>
</organism>
<proteinExistence type="predicted"/>
<evidence type="ECO:0000313" key="1">
    <source>
        <dbReference type="EMBL" id="CAG1848648.1"/>
    </source>
</evidence>
<gene>
    <name evidence="1" type="ORF">GSMUA_184430.1</name>
</gene>